<sequence length="634" mass="70054">MYIYRGRFQWRPSDDTELFVVILPFSEPDLDDPIHIYWQRPSATAGQDDGHVLYQTFVTGTIRSAETAQVVFSCGASNSMTLEFELVEGVTKLKGRIRSPGGTVSEEMALLGSYFEKTWVPGSTDSPIPVVYTGVKPHGTPQHKDLMLLVLPQGFGDDLPVLAYWQQISKVNDKKLSYSARKKQLPSRLAPDAEDGDNYADELCAFFMEEDGSWEMDCSASATNNYDTLQLKVKTQDDGQENTFSLTKQPLLGPERRRRRRAIKNSHTNVQNNTNHVVVCTLCSSASALDSEGIAWAGLALTALLLLPLTPTTATAVGLKKMYDVAVTSTSAALAVIGVMDVRLKGGASKVTTLCPGDWASNISDGGFFHSVNSLAVVSATIEPSNMLTVWTGTASELGARDVMLADPSVVTWSKAFQINMPHGHHVVIERNLRIPGLKPYSAGEPLDSKTGLTVDQFALGIENKKTPAASSIKWYPTKLPKLTEHKRLFSYHPDWTFVITQDLTKGNPSHGKAGSFEVVSCLNGQALVKMHSSGVENDMASHGRGQLLSANVSTQDEVSTLIRANPGFFAYTWHWRGKMYENKRRLVAWQWNQNNHIEFKQPTDTPGSQHRKYTYFLVGKEHITTRQMMMEGA</sequence>
<dbReference type="RefSeq" id="XP_035350247.1">
    <property type="nucleotide sequence ID" value="XM_035494354.1"/>
</dbReference>
<dbReference type="Proteomes" id="UP000509510">
    <property type="component" value="Chromosome VI"/>
</dbReference>
<name>A0A7H8RHL5_TALRU</name>
<accession>A0A7H8RHL5</accession>
<dbReference type="GeneID" id="55998724"/>
<dbReference type="KEGG" id="trg:TRUGW13939_11246"/>
<protein>
    <submittedName>
        <fullName evidence="1">Uncharacterized protein</fullName>
    </submittedName>
</protein>
<dbReference type="OrthoDB" id="4332097at2759"/>
<gene>
    <name evidence="1" type="ORF">TRUGW13939_11246</name>
</gene>
<evidence type="ECO:0000313" key="2">
    <source>
        <dbReference type="Proteomes" id="UP000509510"/>
    </source>
</evidence>
<keyword evidence="2" id="KW-1185">Reference proteome</keyword>
<dbReference type="EMBL" id="CP055903">
    <property type="protein sequence ID" value="QKX64073.1"/>
    <property type="molecule type" value="Genomic_DNA"/>
</dbReference>
<evidence type="ECO:0000313" key="1">
    <source>
        <dbReference type="EMBL" id="QKX64073.1"/>
    </source>
</evidence>
<organism evidence="1 2">
    <name type="scientific">Talaromyces rugulosus</name>
    <name type="common">Penicillium rugulosum</name>
    <dbReference type="NCBI Taxonomy" id="121627"/>
    <lineage>
        <taxon>Eukaryota</taxon>
        <taxon>Fungi</taxon>
        <taxon>Dikarya</taxon>
        <taxon>Ascomycota</taxon>
        <taxon>Pezizomycotina</taxon>
        <taxon>Eurotiomycetes</taxon>
        <taxon>Eurotiomycetidae</taxon>
        <taxon>Eurotiales</taxon>
        <taxon>Trichocomaceae</taxon>
        <taxon>Talaromyces</taxon>
        <taxon>Talaromyces sect. Islandici</taxon>
    </lineage>
</organism>
<reference evidence="2" key="1">
    <citation type="submission" date="2020-06" db="EMBL/GenBank/DDBJ databases">
        <title>A chromosome-scale genome assembly of Talaromyces rugulosus W13939.</title>
        <authorList>
            <person name="Wang B."/>
            <person name="Guo L."/>
            <person name="Ye K."/>
            <person name="Wang L."/>
        </authorList>
    </citation>
    <scope>NUCLEOTIDE SEQUENCE [LARGE SCALE GENOMIC DNA]</scope>
    <source>
        <strain evidence="2">W13939</strain>
    </source>
</reference>
<dbReference type="AlphaFoldDB" id="A0A7H8RHL5"/>
<proteinExistence type="predicted"/>